<feature type="region of interest" description="Disordered" evidence="7">
    <location>
        <begin position="1"/>
        <end position="182"/>
    </location>
</feature>
<dbReference type="InterPro" id="IPR023780">
    <property type="entry name" value="Chromo_domain"/>
</dbReference>
<evidence type="ECO:0000256" key="4">
    <source>
        <dbReference type="ARBA" id="ARBA00023015"/>
    </source>
</evidence>
<dbReference type="SUPFAM" id="SSF54160">
    <property type="entry name" value="Chromo domain-like"/>
    <property type="match status" value="2"/>
</dbReference>
<keyword evidence="4" id="KW-0805">Transcription regulation</keyword>
<dbReference type="GO" id="GO:0004386">
    <property type="term" value="F:helicase activity"/>
    <property type="evidence" value="ECO:0007669"/>
    <property type="project" value="UniProtKB-KW"/>
</dbReference>
<protein>
    <submittedName>
        <fullName evidence="9">Chromodomain-helicase-DNA-binding protein 1-like isoform X3</fullName>
    </submittedName>
</protein>
<dbReference type="InterPro" id="IPR023779">
    <property type="entry name" value="Chromodomain_CS"/>
</dbReference>
<keyword evidence="10" id="KW-1185">Reference proteome</keyword>
<dbReference type="GO" id="GO:0003677">
    <property type="term" value="F:DNA binding"/>
    <property type="evidence" value="ECO:0007669"/>
    <property type="project" value="UniProtKB-KW"/>
</dbReference>
<dbReference type="PANTHER" id="PTHR45623:SF14">
    <property type="entry name" value="CHROMODOMAIN-HELICASE-DNA-BINDING PROTEIN 1"/>
    <property type="match status" value="1"/>
</dbReference>
<accession>A0A443S063</accession>
<dbReference type="GO" id="GO:0003682">
    <property type="term" value="F:chromatin binding"/>
    <property type="evidence" value="ECO:0007669"/>
    <property type="project" value="TreeGrafter"/>
</dbReference>
<dbReference type="Pfam" id="PF00385">
    <property type="entry name" value="Chromo"/>
    <property type="match status" value="2"/>
</dbReference>
<dbReference type="GO" id="GO:0140658">
    <property type="term" value="F:ATP-dependent chromatin remodeler activity"/>
    <property type="evidence" value="ECO:0007669"/>
    <property type="project" value="TreeGrafter"/>
</dbReference>
<dbReference type="GO" id="GO:0005634">
    <property type="term" value="C:nucleus"/>
    <property type="evidence" value="ECO:0007669"/>
    <property type="project" value="UniProtKB-SubCell"/>
</dbReference>
<feature type="domain" description="Chromo" evidence="8">
    <location>
        <begin position="311"/>
        <end position="375"/>
    </location>
</feature>
<evidence type="ECO:0000256" key="6">
    <source>
        <dbReference type="ARBA" id="ARBA00023242"/>
    </source>
</evidence>
<feature type="compositionally biased region" description="Basic and acidic residues" evidence="7">
    <location>
        <begin position="1"/>
        <end position="18"/>
    </location>
</feature>
<dbReference type="InterPro" id="IPR000953">
    <property type="entry name" value="Chromo/chromo_shadow_dom"/>
</dbReference>
<feature type="compositionally biased region" description="Polar residues" evidence="7">
    <location>
        <begin position="23"/>
        <end position="32"/>
    </location>
</feature>
<comment type="caution">
    <text evidence="9">The sequence shown here is derived from an EMBL/GenBank/DDBJ whole genome shotgun (WGS) entry which is preliminary data.</text>
</comment>
<dbReference type="Proteomes" id="UP000288716">
    <property type="component" value="Unassembled WGS sequence"/>
</dbReference>
<evidence type="ECO:0000256" key="7">
    <source>
        <dbReference type="SAM" id="MobiDB-lite"/>
    </source>
</evidence>
<keyword evidence="2" id="KW-0547">Nucleotide-binding</keyword>
<keyword evidence="9" id="KW-0378">Hydrolase</keyword>
<dbReference type="GO" id="GO:0042393">
    <property type="term" value="F:histone binding"/>
    <property type="evidence" value="ECO:0007669"/>
    <property type="project" value="TreeGrafter"/>
</dbReference>
<dbReference type="OrthoDB" id="5857104at2759"/>
<name>A0A443S063_9ACAR</name>
<dbReference type="PROSITE" id="PS00598">
    <property type="entry name" value="CHROMO_1"/>
    <property type="match status" value="1"/>
</dbReference>
<evidence type="ECO:0000256" key="1">
    <source>
        <dbReference type="ARBA" id="ARBA00004123"/>
    </source>
</evidence>
<keyword evidence="3" id="KW-0067">ATP-binding</keyword>
<feature type="compositionally biased region" description="Basic and acidic residues" evidence="7">
    <location>
        <begin position="64"/>
        <end position="73"/>
    </location>
</feature>
<dbReference type="GO" id="GO:0034728">
    <property type="term" value="P:nucleosome organization"/>
    <property type="evidence" value="ECO:0007669"/>
    <property type="project" value="TreeGrafter"/>
</dbReference>
<dbReference type="InterPro" id="IPR016197">
    <property type="entry name" value="Chromo-like_dom_sf"/>
</dbReference>
<evidence type="ECO:0000313" key="10">
    <source>
        <dbReference type="Proteomes" id="UP000288716"/>
    </source>
</evidence>
<evidence type="ECO:0000256" key="3">
    <source>
        <dbReference type="ARBA" id="ARBA00022840"/>
    </source>
</evidence>
<dbReference type="STRING" id="299467.A0A443S063"/>
<evidence type="ECO:0000259" key="8">
    <source>
        <dbReference type="PROSITE" id="PS50013"/>
    </source>
</evidence>
<proteinExistence type="predicted"/>
<dbReference type="VEuPathDB" id="VectorBase:LDEU011115"/>
<evidence type="ECO:0000256" key="2">
    <source>
        <dbReference type="ARBA" id="ARBA00022741"/>
    </source>
</evidence>
<dbReference type="EMBL" id="NCKV01014676">
    <property type="protein sequence ID" value="RWS20925.1"/>
    <property type="molecule type" value="Genomic_DNA"/>
</dbReference>
<dbReference type="SMART" id="SM00298">
    <property type="entry name" value="CHROMO"/>
    <property type="match status" value="2"/>
</dbReference>
<keyword evidence="5" id="KW-0804">Transcription</keyword>
<sequence length="377" mass="43681">MKILSEKDSKHSSVKDSDDLSDFTNDNSVDNDSLNKKKGKLNRDLKEMIANFPDIYGVRRSARCRKEPERYTAEAESDASDEKRSRHKSRKDSDDWEGSDGSRSDISDEADDSETHHKHKRSLKSSKSSKNKSKSRQRVRVASSSDDSHSDDDEDDHRGSRRNTKKVSYKEQSDHTDTDDLMEVDYTDYNAEADTGECIEKVLEQRIGKKGATGESTTPFNVEFNGDPNDGVADETETQYLIKWKGWSHLHNTWESEESLVNLNAKGLKKIENYLKREEEIKQWKDSATPEDIEYFDCQEEMAYQLRLQHMNVDRIIAHQPSKSTETCHPEYLCKFQGLPYSECTWEEGSIINKKFLKKTEEYYSREKSQRIPTKHC</sequence>
<feature type="compositionally biased region" description="Basic residues" evidence="7">
    <location>
        <begin position="116"/>
        <end position="139"/>
    </location>
</feature>
<feature type="compositionally biased region" description="Basic and acidic residues" evidence="7">
    <location>
        <begin position="168"/>
        <end position="178"/>
    </location>
</feature>
<feature type="region of interest" description="Disordered" evidence="7">
    <location>
        <begin position="211"/>
        <end position="230"/>
    </location>
</feature>
<keyword evidence="9" id="KW-0238">DNA-binding</keyword>
<keyword evidence="6" id="KW-0539">Nucleus</keyword>
<feature type="domain" description="Chromo" evidence="8">
    <location>
        <begin position="197"/>
        <end position="286"/>
    </location>
</feature>
<comment type="subcellular location">
    <subcellularLocation>
        <location evidence="1">Nucleus</location>
    </subcellularLocation>
</comment>
<dbReference type="CDD" id="cd18661">
    <property type="entry name" value="CD2_tandem_CHD1-2_like"/>
    <property type="match status" value="1"/>
</dbReference>
<evidence type="ECO:0000256" key="5">
    <source>
        <dbReference type="ARBA" id="ARBA00023163"/>
    </source>
</evidence>
<dbReference type="FunFam" id="2.40.50.40:FF:000014">
    <property type="entry name" value="Chromodomain-helicase-DNA-binding protein 2 isoform 1"/>
    <property type="match status" value="1"/>
</dbReference>
<evidence type="ECO:0000313" key="9">
    <source>
        <dbReference type="EMBL" id="RWS20925.1"/>
    </source>
</evidence>
<dbReference type="GO" id="GO:0016887">
    <property type="term" value="F:ATP hydrolysis activity"/>
    <property type="evidence" value="ECO:0007669"/>
    <property type="project" value="TreeGrafter"/>
</dbReference>
<dbReference type="GO" id="GO:0000785">
    <property type="term" value="C:chromatin"/>
    <property type="evidence" value="ECO:0007669"/>
    <property type="project" value="TreeGrafter"/>
</dbReference>
<organism evidence="9 10">
    <name type="scientific">Leptotrombidium deliense</name>
    <dbReference type="NCBI Taxonomy" id="299467"/>
    <lineage>
        <taxon>Eukaryota</taxon>
        <taxon>Metazoa</taxon>
        <taxon>Ecdysozoa</taxon>
        <taxon>Arthropoda</taxon>
        <taxon>Chelicerata</taxon>
        <taxon>Arachnida</taxon>
        <taxon>Acari</taxon>
        <taxon>Acariformes</taxon>
        <taxon>Trombidiformes</taxon>
        <taxon>Prostigmata</taxon>
        <taxon>Anystina</taxon>
        <taxon>Parasitengona</taxon>
        <taxon>Trombiculoidea</taxon>
        <taxon>Trombiculidae</taxon>
        <taxon>Leptotrombidium</taxon>
    </lineage>
</organism>
<keyword evidence="9" id="KW-0347">Helicase</keyword>
<dbReference type="CDD" id="cd18666">
    <property type="entry name" value="CD1_tandem_CHD1-2_like"/>
    <property type="match status" value="1"/>
</dbReference>
<dbReference type="Gene3D" id="2.40.50.40">
    <property type="match status" value="2"/>
</dbReference>
<gene>
    <name evidence="9" type="ORF">B4U80_01742</name>
</gene>
<dbReference type="PANTHER" id="PTHR45623">
    <property type="entry name" value="CHROMODOMAIN-HELICASE-DNA-BINDING PROTEIN 3-RELATED-RELATED"/>
    <property type="match status" value="1"/>
</dbReference>
<dbReference type="PROSITE" id="PS50013">
    <property type="entry name" value="CHROMO_2"/>
    <property type="match status" value="2"/>
</dbReference>
<dbReference type="GO" id="GO:0005524">
    <property type="term" value="F:ATP binding"/>
    <property type="evidence" value="ECO:0007669"/>
    <property type="project" value="UniProtKB-KW"/>
</dbReference>
<feature type="non-terminal residue" evidence="9">
    <location>
        <position position="377"/>
    </location>
</feature>
<reference evidence="9 10" key="1">
    <citation type="journal article" date="2018" name="Gigascience">
        <title>Genomes of trombidid mites reveal novel predicted allergens and laterally-transferred genes associated with secondary metabolism.</title>
        <authorList>
            <person name="Dong X."/>
            <person name="Chaisiri K."/>
            <person name="Xia D."/>
            <person name="Armstrong S.D."/>
            <person name="Fang Y."/>
            <person name="Donnelly M.J."/>
            <person name="Kadowaki T."/>
            <person name="McGarry J.W."/>
            <person name="Darby A.C."/>
            <person name="Makepeace B.L."/>
        </authorList>
    </citation>
    <scope>NUCLEOTIDE SEQUENCE [LARGE SCALE GENOMIC DNA]</scope>
    <source>
        <strain evidence="9">UoL-UT</strain>
    </source>
</reference>
<dbReference type="AlphaFoldDB" id="A0A443S063"/>